<comment type="function">
    <text evidence="3">A helicase/nuclease that prepares dsDNA breaks (DSB) for recombinational DNA repair. Binds to DSBs and unwinds DNA via a highly rapid and processive ATP-dependent bidirectional helicase activity. Unwinds dsDNA until it encounters a Chi (crossover hotspot instigator) sequence from the 3' direction. Cuts ssDNA a few nucleotides 3' to the Chi site. The properties and activities of the enzyme are changed at Chi. The Chi-altered holoenzyme produces a long 3'-ssDNA overhang and facilitates RecA-binding to the ssDNA for homologous DNA recombination and repair. Holoenzyme degrades any linearized DNA that is unable to undergo homologous recombination. In the holoenzyme this subunit has ssDNA-dependent ATPase and 5'-3' helicase activity. When added to pre-assembled RecBC greatly stimulates nuclease activity and augments holoenzyme processivity. Negatively regulates the RecA-loading ability of RecBCD.</text>
</comment>
<sequence length="631" mass="68298">MYSGFSQCNAALTDIEAIDFYFAQTLCDLLKQDAVFSETDLTQAFHVLLALSVSQRQGNACLILDDIADQTLFTAPEKAGSGWLFSSLPSLLTLAGELAASPSLFGKLHLIDNRLYSARYWQFEQDIKAGIAARLSPVPLDDEQYQRVSDLWPALFNSKPVAEQDWQQVATALSLNQRFAIISGGPGTGKTYTIARLLMAMQSAWNGELSIMLTAPTGKAAQRLSESIDAALSTFMGNEPLARLGDKVRQQAMTLHRLLGMPRWGINCRVNADRPLNADVVVVDESSMIDLALMARLFRALSPDTRIILVGDPNQLPSVEAGNVLGDILAAIDKSACDTVSASAAAQCAKLCPHLPALNTNESDSPDCHFTLINAQRFGGDLAEAASAISAGDAQTLVESLEVVKPQSVVNLEGVSRCEPQSLEKQFAQTAKACFEPINQAGSLSEAMQALQNVRWLTPFRQGEFGAIALNERIETLMSPTGSAGQFYRGKPIMVVENHYSLRLFNGDVGIVWPAANGQLKAWFVGDNGAFRAVPLTRLPRFETVYAMTIHKSQGSEFAQLLLCLPEPPSKQAAAICTRELVYTGLTRAKRGCVIMAEPSTLRSAVALQQRRKTGVKQALAPLFNGLSDGV</sequence>
<dbReference type="NCBIfam" id="TIGR01447">
    <property type="entry name" value="recD"/>
    <property type="match status" value="1"/>
</dbReference>
<accession>A0A1M5JD62</accession>
<protein>
    <recommendedName>
        <fullName evidence="3">RecBCD enzyme subunit RecD</fullName>
        <ecNumber evidence="3">5.6.2.3</ecNumber>
    </recommendedName>
    <alternativeName>
        <fullName evidence="3">DNA 5'-3' helicase subunit RecD</fullName>
    </alternativeName>
    <alternativeName>
        <fullName evidence="3">Exonuclease V subunit RecD</fullName>
        <shortName evidence="3">ExoV subunit RecD</shortName>
    </alternativeName>
    <alternativeName>
        <fullName evidence="3">Helicase/nuclease RecBCD subunit RecD</fullName>
    </alternativeName>
</protein>
<dbReference type="GO" id="GO:0003677">
    <property type="term" value="F:DNA binding"/>
    <property type="evidence" value="ECO:0007669"/>
    <property type="project" value="UniProtKB-UniRule"/>
</dbReference>
<dbReference type="SUPFAM" id="SSF52540">
    <property type="entry name" value="P-loop containing nucleoside triphosphate hydrolases"/>
    <property type="match status" value="2"/>
</dbReference>
<evidence type="ECO:0000313" key="5">
    <source>
        <dbReference type="EMBL" id="SHG38514.1"/>
    </source>
</evidence>
<dbReference type="CDD" id="cd17933">
    <property type="entry name" value="DEXSc_RecD-like"/>
    <property type="match status" value="1"/>
</dbReference>
<dbReference type="GO" id="GO:0000724">
    <property type="term" value="P:double-strand break repair via homologous recombination"/>
    <property type="evidence" value="ECO:0007669"/>
    <property type="project" value="UniProtKB-UniRule"/>
</dbReference>
<dbReference type="Pfam" id="PF13245">
    <property type="entry name" value="AAA_19"/>
    <property type="match status" value="1"/>
</dbReference>
<evidence type="ECO:0000256" key="3">
    <source>
        <dbReference type="HAMAP-Rule" id="MF_01487"/>
    </source>
</evidence>
<comment type="miscellaneous">
    <text evidence="3">In the RecBCD complex, RecB has a slow 3'-5' helicase, an exonuclease activity and loads RecA onto ssDNA, RecD has a fast 5'-3' helicase activity, while RecC stimulates the ATPase and processivity of the RecB helicase and contributes to recognition of the Chi site.</text>
</comment>
<dbReference type="GO" id="GO:0008854">
    <property type="term" value="F:exodeoxyribonuclease V activity"/>
    <property type="evidence" value="ECO:0007669"/>
    <property type="project" value="InterPro"/>
</dbReference>
<dbReference type="CDD" id="cd18809">
    <property type="entry name" value="SF1_C_RecD"/>
    <property type="match status" value="1"/>
</dbReference>
<keyword evidence="3" id="KW-0234">DNA repair</keyword>
<keyword evidence="3" id="KW-0227">DNA damage</keyword>
<comment type="similarity">
    <text evidence="3">Belongs to the RecD family.</text>
</comment>
<evidence type="ECO:0000256" key="2">
    <source>
        <dbReference type="ARBA" id="ARBA00022840"/>
    </source>
</evidence>
<dbReference type="InterPro" id="IPR006344">
    <property type="entry name" value="RecD"/>
</dbReference>
<dbReference type="GO" id="GO:0009338">
    <property type="term" value="C:exodeoxyribonuclease V complex"/>
    <property type="evidence" value="ECO:0007669"/>
    <property type="project" value="InterPro"/>
</dbReference>
<keyword evidence="3" id="KW-0413">Isomerase</keyword>
<keyword evidence="3" id="KW-0378">Hydrolase</keyword>
<dbReference type="STRING" id="634436.SAMN05216361_2043"/>
<dbReference type="Pfam" id="PF13538">
    <property type="entry name" value="UvrD_C_2"/>
    <property type="match status" value="1"/>
</dbReference>
<evidence type="ECO:0000256" key="1">
    <source>
        <dbReference type="ARBA" id="ARBA00022741"/>
    </source>
</evidence>
<feature type="domain" description="UvrD-like helicase C-terminal" evidence="4">
    <location>
        <begin position="545"/>
        <end position="595"/>
    </location>
</feature>
<keyword evidence="2 3" id="KW-0067">ATP-binding</keyword>
<dbReference type="Proteomes" id="UP000184520">
    <property type="component" value="Unassembled WGS sequence"/>
</dbReference>
<dbReference type="AlphaFoldDB" id="A0A1M5JD62"/>
<keyword evidence="3" id="KW-0269">Exonuclease</keyword>
<dbReference type="EMBL" id="FQWD01000003">
    <property type="protein sequence ID" value="SHG38514.1"/>
    <property type="molecule type" value="Genomic_DNA"/>
</dbReference>
<dbReference type="HAMAP" id="MF_01487">
    <property type="entry name" value="RecD"/>
    <property type="match status" value="1"/>
</dbReference>
<proteinExistence type="inferred from homology"/>
<dbReference type="PANTHER" id="PTHR43788:SF6">
    <property type="entry name" value="DNA HELICASE B"/>
    <property type="match status" value="1"/>
</dbReference>
<name>A0A1M5JD62_9ALTE</name>
<keyword evidence="1 3" id="KW-0547">Nucleotide-binding</keyword>
<dbReference type="EC" id="5.6.2.3" evidence="3"/>
<dbReference type="GO" id="GO:0043139">
    <property type="term" value="F:5'-3' DNA helicase activity"/>
    <property type="evidence" value="ECO:0007669"/>
    <property type="project" value="UniProtKB-UniRule"/>
</dbReference>
<comment type="catalytic activity">
    <reaction evidence="3">
        <text>ATP + H2O = ADP + phosphate + H(+)</text>
        <dbReference type="Rhea" id="RHEA:13065"/>
        <dbReference type="ChEBI" id="CHEBI:15377"/>
        <dbReference type="ChEBI" id="CHEBI:15378"/>
        <dbReference type="ChEBI" id="CHEBI:30616"/>
        <dbReference type="ChEBI" id="CHEBI:43474"/>
        <dbReference type="ChEBI" id="CHEBI:456216"/>
        <dbReference type="EC" id="5.6.2.3"/>
    </reaction>
</comment>
<dbReference type="RefSeq" id="WP_073321894.1">
    <property type="nucleotide sequence ID" value="NZ_FQWD01000003.1"/>
</dbReference>
<organism evidence="5 6">
    <name type="scientific">Marisediminitalea aggregata</name>
    <dbReference type="NCBI Taxonomy" id="634436"/>
    <lineage>
        <taxon>Bacteria</taxon>
        <taxon>Pseudomonadati</taxon>
        <taxon>Pseudomonadota</taxon>
        <taxon>Gammaproteobacteria</taxon>
        <taxon>Alteromonadales</taxon>
        <taxon>Alteromonadaceae</taxon>
        <taxon>Marisediminitalea</taxon>
    </lineage>
</organism>
<dbReference type="InterPro" id="IPR027785">
    <property type="entry name" value="UvrD-like_helicase_C"/>
</dbReference>
<dbReference type="InterPro" id="IPR027417">
    <property type="entry name" value="P-loop_NTPase"/>
</dbReference>
<dbReference type="InterPro" id="IPR050534">
    <property type="entry name" value="Coronavir_polyprotein_1ab"/>
</dbReference>
<evidence type="ECO:0000259" key="4">
    <source>
        <dbReference type="Pfam" id="PF13538"/>
    </source>
</evidence>
<keyword evidence="6" id="KW-1185">Reference proteome</keyword>
<dbReference type="Gene3D" id="3.40.50.300">
    <property type="entry name" value="P-loop containing nucleotide triphosphate hydrolases"/>
    <property type="match status" value="3"/>
</dbReference>
<gene>
    <name evidence="3" type="primary">recD</name>
    <name evidence="5" type="ORF">SAMN05216361_2043</name>
</gene>
<evidence type="ECO:0000313" key="6">
    <source>
        <dbReference type="Proteomes" id="UP000184520"/>
    </source>
</evidence>
<dbReference type="PANTHER" id="PTHR43788">
    <property type="entry name" value="DNA2/NAM7 HELICASE FAMILY MEMBER"/>
    <property type="match status" value="1"/>
</dbReference>
<dbReference type="GO" id="GO:0017116">
    <property type="term" value="F:single-stranded DNA helicase activity"/>
    <property type="evidence" value="ECO:0007669"/>
    <property type="project" value="TreeGrafter"/>
</dbReference>
<dbReference type="GO" id="GO:0016887">
    <property type="term" value="F:ATP hydrolysis activity"/>
    <property type="evidence" value="ECO:0007669"/>
    <property type="project" value="RHEA"/>
</dbReference>
<comment type="subunit">
    <text evidence="3">Heterotrimer of RecB, RecC and RecD. All subunits contribute to DNA-binding.</text>
</comment>
<dbReference type="GO" id="GO:0005524">
    <property type="term" value="F:ATP binding"/>
    <property type="evidence" value="ECO:0007669"/>
    <property type="project" value="UniProtKB-UniRule"/>
</dbReference>
<keyword evidence="3 5" id="KW-0347">Helicase</keyword>
<reference evidence="6" key="1">
    <citation type="submission" date="2016-11" db="EMBL/GenBank/DDBJ databases">
        <authorList>
            <person name="Varghese N."/>
            <person name="Submissions S."/>
        </authorList>
    </citation>
    <scope>NUCLEOTIDE SEQUENCE [LARGE SCALE GENOMIC DNA]</scope>
    <source>
        <strain evidence="6">CGMCC 1.8995</strain>
    </source>
</reference>
<keyword evidence="3" id="KW-0238">DNA-binding</keyword>
<keyword evidence="3" id="KW-0540">Nuclease</keyword>
<feature type="binding site" evidence="3">
    <location>
        <begin position="184"/>
        <end position="191"/>
    </location>
    <ligand>
        <name>ATP</name>
        <dbReference type="ChEBI" id="CHEBI:30616"/>
    </ligand>
</feature>